<reference evidence="2 3" key="1">
    <citation type="journal article" date="2012" name="PLoS ONE">
        <title>The purine-utilizing bacterium Clostridium acidurici 9a: a genome-guided metabolic reconsideration.</title>
        <authorList>
            <person name="Hartwich K."/>
            <person name="Poehlein A."/>
            <person name="Daniel R."/>
        </authorList>
    </citation>
    <scope>NUCLEOTIDE SEQUENCE [LARGE SCALE GENOMIC DNA]</scope>
    <source>
        <strain evidence="3">ATCC 7906 / DSM 604 / BCRC 14475 / CIP 104303 / KCTC 5404 / NCIMB 10678 / 9a</strain>
    </source>
</reference>
<proteinExistence type="predicted"/>
<evidence type="ECO:0000313" key="2">
    <source>
        <dbReference type="EMBL" id="AFS77244.1"/>
    </source>
</evidence>
<dbReference type="AlphaFoldDB" id="K0AVD8"/>
<dbReference type="EMBL" id="CP003326">
    <property type="protein sequence ID" value="AFS77244.1"/>
    <property type="molecule type" value="Genomic_DNA"/>
</dbReference>
<accession>K0AVD8</accession>
<dbReference type="InterPro" id="IPR036188">
    <property type="entry name" value="FAD/NAD-bd_sf"/>
</dbReference>
<evidence type="ECO:0000313" key="3">
    <source>
        <dbReference type="Proteomes" id="UP000006094"/>
    </source>
</evidence>
<dbReference type="KEGG" id="cad:Curi_c01640"/>
<protein>
    <submittedName>
        <fullName evidence="2">Amine oxidase</fullName>
        <ecNumber evidence="2">1.4.3.2</ecNumber>
        <ecNumber evidence="2">1.4.3.4</ecNumber>
    </submittedName>
</protein>
<dbReference type="Gene3D" id="3.90.660.10">
    <property type="match status" value="1"/>
</dbReference>
<dbReference type="EC" id="1.4.3.4" evidence="2"/>
<dbReference type="InterPro" id="IPR050281">
    <property type="entry name" value="Flavin_monoamine_oxidase"/>
</dbReference>
<sequence length="541" mass="61702">MVTDAQRHEMILNELKELNRVEDYDCILSCLGPPQNITTIANPGRFKGVKVGIIGAGAAGLAAAFELRKLGFDIKIFEATNRIGGRIRTYYFDKSGKYYGELGPMRIPVSHETTWHYINMFKLTTTPFIQSSPEAFKYVRGVRVRNDPNGEEVSKYIYPQFPMANWETKVPWTDLFDYVGEGLLLTIPPEIRKELLQTKPKYDSIIEFWDYTSTRKAMEMLKLSDGAIDMLSSVDPMTFGFWYDSHIEILNEYMGLVFSNLYKVVGGFSRLPFAFYNSLTSPNPTEYGNISNSDLGNVTFKLNHPVEGIYQGSDNSVILRSRNTDSKKLKDESFDYVICAIPFSALRTVDTFPLFSQKKFQAIRETYYVNAQKTLLLCNKRFWQEDNPSGRIVGGGSFTDLPIASIWYPDYAPNDTPGVLLASYNVSKDADRIGNLPIERRVDLVMRQVEEVHGLRPGYLDSIVDGYASINWRSEPYELGCFLYFQPEQKRLFSYSMITPEYDNRLFFAGEHTSNSHGWQNGAYQTGMIAANDIATECLRR</sequence>
<dbReference type="SUPFAM" id="SSF54373">
    <property type="entry name" value="FAD-linked reductases, C-terminal domain"/>
    <property type="match status" value="1"/>
</dbReference>
<dbReference type="EC" id="1.4.3.2" evidence="2"/>
<name>K0AVD8_GOTA9</name>
<dbReference type="eggNOG" id="COG1231">
    <property type="taxonomic scope" value="Bacteria"/>
</dbReference>
<keyword evidence="2" id="KW-0560">Oxidoreductase</keyword>
<dbReference type="Pfam" id="PF01593">
    <property type="entry name" value="Amino_oxidase"/>
    <property type="match status" value="1"/>
</dbReference>
<evidence type="ECO:0000259" key="1">
    <source>
        <dbReference type="Pfam" id="PF01593"/>
    </source>
</evidence>
<dbReference type="InterPro" id="IPR002937">
    <property type="entry name" value="Amino_oxidase"/>
</dbReference>
<dbReference type="Proteomes" id="UP000006094">
    <property type="component" value="Chromosome"/>
</dbReference>
<dbReference type="PANTHER" id="PTHR10742:SF410">
    <property type="entry name" value="LYSINE-SPECIFIC HISTONE DEMETHYLASE 2"/>
    <property type="match status" value="1"/>
</dbReference>
<dbReference type="Gene3D" id="1.20.1440.240">
    <property type="match status" value="1"/>
</dbReference>
<dbReference type="SUPFAM" id="SSF51905">
    <property type="entry name" value="FAD/NAD(P)-binding domain"/>
    <property type="match status" value="1"/>
</dbReference>
<dbReference type="STRING" id="1128398.Curi_c01640"/>
<feature type="domain" description="Amine oxidase" evidence="1">
    <location>
        <begin position="59"/>
        <end position="534"/>
    </location>
</feature>
<dbReference type="RefSeq" id="WP_014966381.1">
    <property type="nucleotide sequence ID" value="NC_018664.1"/>
</dbReference>
<dbReference type="HOGENOM" id="CLU_004498_8_3_9"/>
<dbReference type="Gene3D" id="3.50.50.60">
    <property type="entry name" value="FAD/NAD(P)-binding domain"/>
    <property type="match status" value="1"/>
</dbReference>
<dbReference type="GO" id="GO:0001716">
    <property type="term" value="F:L-amino-acid oxidase activity"/>
    <property type="evidence" value="ECO:0007669"/>
    <property type="project" value="UniProtKB-EC"/>
</dbReference>
<dbReference type="PATRIC" id="fig|1128398.3.peg.166"/>
<gene>
    <name evidence="2" type="ordered locus">Curi_c01640</name>
</gene>
<organism evidence="2 3">
    <name type="scientific">Gottschalkia acidurici (strain ATCC 7906 / DSM 604 / BCRC 14475 / CIP 104303 / KCTC 5404 / NCIMB 10678 / 9a)</name>
    <name type="common">Clostridium acidurici</name>
    <dbReference type="NCBI Taxonomy" id="1128398"/>
    <lineage>
        <taxon>Bacteria</taxon>
        <taxon>Bacillati</taxon>
        <taxon>Bacillota</taxon>
        <taxon>Tissierellia</taxon>
        <taxon>Tissierellales</taxon>
        <taxon>Gottschalkiaceae</taxon>
        <taxon>Gottschalkia</taxon>
    </lineage>
</organism>
<dbReference type="GO" id="GO:0097621">
    <property type="term" value="F:monoamine oxidase activity"/>
    <property type="evidence" value="ECO:0007669"/>
    <property type="project" value="UniProtKB-EC"/>
</dbReference>
<keyword evidence="3" id="KW-1185">Reference proteome</keyword>
<dbReference type="PRINTS" id="PR00419">
    <property type="entry name" value="ADXRDTASE"/>
</dbReference>
<dbReference type="PANTHER" id="PTHR10742">
    <property type="entry name" value="FLAVIN MONOAMINE OXIDASE"/>
    <property type="match status" value="1"/>
</dbReference>